<organism evidence="2 3">
    <name type="scientific">Prunus yedoensis var. nudiflora</name>
    <dbReference type="NCBI Taxonomy" id="2094558"/>
    <lineage>
        <taxon>Eukaryota</taxon>
        <taxon>Viridiplantae</taxon>
        <taxon>Streptophyta</taxon>
        <taxon>Embryophyta</taxon>
        <taxon>Tracheophyta</taxon>
        <taxon>Spermatophyta</taxon>
        <taxon>Magnoliopsida</taxon>
        <taxon>eudicotyledons</taxon>
        <taxon>Gunneridae</taxon>
        <taxon>Pentapetalae</taxon>
        <taxon>rosids</taxon>
        <taxon>fabids</taxon>
        <taxon>Rosales</taxon>
        <taxon>Rosaceae</taxon>
        <taxon>Amygdaloideae</taxon>
        <taxon>Amygdaleae</taxon>
        <taxon>Prunus</taxon>
    </lineage>
</organism>
<feature type="compositionally biased region" description="Polar residues" evidence="1">
    <location>
        <begin position="1"/>
        <end position="12"/>
    </location>
</feature>
<sequence length="163" mass="19238">MKTIPNISSIPTQDPEKKSSKKGPKSTSASTHQPQMFDCDCFDCYRSYWFKWDSYPNREPIHQAIEAFEDHLVNDEKTKKNSGRGKRRDKLSRREARNRSMLLPKILSFWKRMLKFHMSLPLKALVLVGSNEKADGVEENDVAKIALFKRQFYYYYFFFTHGI</sequence>
<evidence type="ECO:0000313" key="2">
    <source>
        <dbReference type="EMBL" id="PQQ07657.1"/>
    </source>
</evidence>
<feature type="region of interest" description="Disordered" evidence="1">
    <location>
        <begin position="1"/>
        <end position="32"/>
    </location>
</feature>
<reference evidence="2 3" key="1">
    <citation type="submission" date="2018-02" db="EMBL/GenBank/DDBJ databases">
        <title>Draft genome of wild Prunus yedoensis var. nudiflora.</title>
        <authorList>
            <person name="Baek S."/>
            <person name="Kim J.-H."/>
            <person name="Choi K."/>
            <person name="Kim G.-B."/>
            <person name="Cho A."/>
            <person name="Jang H."/>
            <person name="Shin C.-H."/>
            <person name="Yu H.-J."/>
            <person name="Mun J.-H."/>
        </authorList>
    </citation>
    <scope>NUCLEOTIDE SEQUENCE [LARGE SCALE GENOMIC DNA]</scope>
    <source>
        <strain evidence="3">cv. Jeju island</strain>
        <tissue evidence="2">Leaf</tissue>
    </source>
</reference>
<evidence type="ECO:0000256" key="1">
    <source>
        <dbReference type="SAM" id="MobiDB-lite"/>
    </source>
</evidence>
<dbReference type="OrthoDB" id="1937859at2759"/>
<dbReference type="EMBL" id="PJQY01000835">
    <property type="protein sequence ID" value="PQQ07657.1"/>
    <property type="molecule type" value="Genomic_DNA"/>
</dbReference>
<evidence type="ECO:0000313" key="3">
    <source>
        <dbReference type="Proteomes" id="UP000250321"/>
    </source>
</evidence>
<gene>
    <name evidence="2" type="ORF">Pyn_05629</name>
</gene>
<accession>A0A314YMQ4</accession>
<name>A0A314YMQ4_PRUYE</name>
<dbReference type="STRING" id="2094558.A0A314YMQ4"/>
<dbReference type="PANTHER" id="PTHR31903">
    <property type="entry name" value="F12F1.11-RELATED"/>
    <property type="match status" value="1"/>
</dbReference>
<dbReference type="PANTHER" id="PTHR31903:SF4">
    <property type="entry name" value="OS11G0490300 PROTEIN"/>
    <property type="match status" value="1"/>
</dbReference>
<protein>
    <submittedName>
        <fullName evidence="2">Uncharacterized protein</fullName>
    </submittedName>
</protein>
<comment type="caution">
    <text evidence="2">The sequence shown here is derived from an EMBL/GenBank/DDBJ whole genome shotgun (WGS) entry which is preliminary data.</text>
</comment>
<dbReference type="Proteomes" id="UP000250321">
    <property type="component" value="Unassembled WGS sequence"/>
</dbReference>
<keyword evidence="3" id="KW-1185">Reference proteome</keyword>
<proteinExistence type="predicted"/>
<dbReference type="AlphaFoldDB" id="A0A314YMQ4"/>